<accession>S0FZP9</accession>
<organism evidence="1 2">
    <name type="scientific">Ruminiclostridium cellobioparum subsp. termitidis CT1112</name>
    <dbReference type="NCBI Taxonomy" id="1195236"/>
    <lineage>
        <taxon>Bacteria</taxon>
        <taxon>Bacillati</taxon>
        <taxon>Bacillota</taxon>
        <taxon>Clostridia</taxon>
        <taxon>Eubacteriales</taxon>
        <taxon>Oscillospiraceae</taxon>
        <taxon>Ruminiclostridium</taxon>
    </lineage>
</organism>
<dbReference type="AlphaFoldDB" id="S0FZP9"/>
<keyword evidence="2" id="KW-1185">Reference proteome</keyword>
<dbReference type="STRING" id="1195236.CTER_5143"/>
<dbReference type="Gene3D" id="3.90.1720.10">
    <property type="entry name" value="endopeptidase domain like (from Nostoc punctiforme)"/>
    <property type="match status" value="1"/>
</dbReference>
<dbReference type="PATRIC" id="fig|1195236.3.peg.249"/>
<comment type="caution">
    <text evidence="1">The sequence shown here is derived from an EMBL/GenBank/DDBJ whole genome shotgun (WGS) entry which is preliminary data.</text>
</comment>
<evidence type="ECO:0000313" key="2">
    <source>
        <dbReference type="Proteomes" id="UP000014155"/>
    </source>
</evidence>
<sequence length="226" mass="26210">MKNIYVILSATPTMMGKFIRVLTRSSFNHSSISLTEGWEEMYSFARYRASNPLVGGFVREFPQRLSHGRDQDEVHIKVYKIPVSNKQYEKIKMFIYGIRDDSEENIYNTLAAIGIFLGHRVNTYKAYTCSDFVAQSLSRGKIISNSYVSRNIVPDEMQMFLDRYTVFSGCLKNYKPVANTCPESGEFYMRLGFVKEVTKTCLHFYNLIKRNNMANYFYVSGKSQQI</sequence>
<gene>
    <name evidence="1" type="ORF">CTER_5143</name>
</gene>
<dbReference type="RefSeq" id="WP_004623042.1">
    <property type="nucleotide sequence ID" value="NZ_AORV01000008.1"/>
</dbReference>
<dbReference type="eggNOG" id="ENOG502ZBXK">
    <property type="taxonomic scope" value="Bacteria"/>
</dbReference>
<reference evidence="1 2" key="1">
    <citation type="journal article" date="2013" name="Genome Announc.">
        <title>Draft Genome Sequence of the Cellulolytic, Mesophilic, Anaerobic Bacterium Clostridium termitidis Strain CT1112 (DSM 5398).</title>
        <authorList>
            <person name="Lal S."/>
            <person name="Ramachandran U."/>
            <person name="Zhang X."/>
            <person name="Munir R."/>
            <person name="Sparling R."/>
            <person name="Levin D.B."/>
        </authorList>
    </citation>
    <scope>NUCLEOTIDE SEQUENCE [LARGE SCALE GENOMIC DNA]</scope>
    <source>
        <strain evidence="1 2">CT1112</strain>
    </source>
</reference>
<proteinExistence type="predicted"/>
<dbReference type="EMBL" id="AORV01000008">
    <property type="protein sequence ID" value="EMS74013.1"/>
    <property type="molecule type" value="Genomic_DNA"/>
</dbReference>
<protein>
    <submittedName>
        <fullName evidence="1">Uncharacterized protein</fullName>
    </submittedName>
</protein>
<dbReference type="Proteomes" id="UP000014155">
    <property type="component" value="Unassembled WGS sequence"/>
</dbReference>
<name>S0FZP9_RUMCE</name>
<evidence type="ECO:0000313" key="1">
    <source>
        <dbReference type="EMBL" id="EMS74013.1"/>
    </source>
</evidence>